<proteinExistence type="predicted"/>
<evidence type="ECO:0000256" key="1">
    <source>
        <dbReference type="ARBA" id="ARBA00022763"/>
    </source>
</evidence>
<dbReference type="Gene3D" id="1.10.10.10">
    <property type="entry name" value="Winged helix-like DNA-binding domain superfamily/Winged helix DNA-binding domain"/>
    <property type="match status" value="1"/>
</dbReference>
<dbReference type="GO" id="GO:0032259">
    <property type="term" value="P:methylation"/>
    <property type="evidence" value="ECO:0007669"/>
    <property type="project" value="UniProtKB-KW"/>
</dbReference>
<dbReference type="PANTHER" id="PTHR42942">
    <property type="entry name" value="6-O-METHYLGUANINE DNA METHYLTRANSFERASE"/>
    <property type="match status" value="1"/>
</dbReference>
<keyword evidence="4" id="KW-1185">Reference proteome</keyword>
<dbReference type="Proteomes" id="UP000199409">
    <property type="component" value="Unassembled WGS sequence"/>
</dbReference>
<dbReference type="InterPro" id="IPR052520">
    <property type="entry name" value="ATL_DNA_repair"/>
</dbReference>
<dbReference type="SUPFAM" id="SSF46767">
    <property type="entry name" value="Methylated DNA-protein cysteine methyltransferase, C-terminal domain"/>
    <property type="match status" value="1"/>
</dbReference>
<evidence type="ECO:0000313" key="3">
    <source>
        <dbReference type="EMBL" id="SEA59755.1"/>
    </source>
</evidence>
<dbReference type="InterPro" id="IPR036388">
    <property type="entry name" value="WH-like_DNA-bd_sf"/>
</dbReference>
<organism evidence="3 4">
    <name type="scientific">Desulfuromusa kysingii</name>
    <dbReference type="NCBI Taxonomy" id="37625"/>
    <lineage>
        <taxon>Bacteria</taxon>
        <taxon>Pseudomonadati</taxon>
        <taxon>Thermodesulfobacteriota</taxon>
        <taxon>Desulfuromonadia</taxon>
        <taxon>Desulfuromonadales</taxon>
        <taxon>Geopsychrobacteraceae</taxon>
        <taxon>Desulfuromusa</taxon>
    </lineage>
</organism>
<dbReference type="RefSeq" id="WP_175498387.1">
    <property type="nucleotide sequence ID" value="NZ_FNQN01000008.1"/>
</dbReference>
<keyword evidence="3" id="KW-0489">Methyltransferase</keyword>
<dbReference type="GO" id="GO:0006281">
    <property type="term" value="P:DNA repair"/>
    <property type="evidence" value="ECO:0007669"/>
    <property type="project" value="InterPro"/>
</dbReference>
<reference evidence="3 4" key="1">
    <citation type="submission" date="2016-10" db="EMBL/GenBank/DDBJ databases">
        <authorList>
            <person name="de Groot N.N."/>
        </authorList>
    </citation>
    <scope>NUCLEOTIDE SEQUENCE [LARGE SCALE GENOMIC DNA]</scope>
    <source>
        <strain evidence="3 4">DSM 7343</strain>
    </source>
</reference>
<sequence length="107" mass="11839">MPQRQFSPLYSSIYALVKMIPLGYVSTYGQIARQLGCSARTVGFALAALPPGHDIPWQRVINSQGRVSPRSGGDGNILQQDLLETEGIQFDQQGRINLDQYGWLFIG</sequence>
<protein>
    <submittedName>
        <fullName evidence="3">Methylated-DNA-protein-cysteine methyltransferase related protein</fullName>
    </submittedName>
</protein>
<gene>
    <name evidence="3" type="ORF">SAMN05660420_02548</name>
</gene>
<dbReference type="InterPro" id="IPR014048">
    <property type="entry name" value="MethylDNA_cys_MeTrfase_DNA-bd"/>
</dbReference>
<dbReference type="AlphaFoldDB" id="A0A1H4CH51"/>
<name>A0A1H4CH51_9BACT</name>
<dbReference type="EMBL" id="FNQN01000008">
    <property type="protein sequence ID" value="SEA59755.1"/>
    <property type="molecule type" value="Genomic_DNA"/>
</dbReference>
<keyword evidence="3" id="KW-0808">Transferase</keyword>
<evidence type="ECO:0000313" key="4">
    <source>
        <dbReference type="Proteomes" id="UP000199409"/>
    </source>
</evidence>
<dbReference type="InterPro" id="IPR036217">
    <property type="entry name" value="MethylDNA_cys_MeTrfase_DNAb"/>
</dbReference>
<dbReference type="PANTHER" id="PTHR42942:SF1">
    <property type="entry name" value="ALKYLTRANSFERASE-LIKE PROTEIN 1"/>
    <property type="match status" value="1"/>
</dbReference>
<accession>A0A1H4CH51</accession>
<dbReference type="GO" id="GO:0008168">
    <property type="term" value="F:methyltransferase activity"/>
    <property type="evidence" value="ECO:0007669"/>
    <property type="project" value="UniProtKB-KW"/>
</dbReference>
<feature type="domain" description="Methylated-DNA-[protein]-cysteine S-methyltransferase DNA binding" evidence="2">
    <location>
        <begin position="10"/>
        <end position="88"/>
    </location>
</feature>
<dbReference type="Pfam" id="PF01035">
    <property type="entry name" value="DNA_binding_1"/>
    <property type="match status" value="1"/>
</dbReference>
<keyword evidence="1" id="KW-0227">DNA damage</keyword>
<dbReference type="CDD" id="cd06445">
    <property type="entry name" value="ATase"/>
    <property type="match status" value="1"/>
</dbReference>
<evidence type="ECO:0000259" key="2">
    <source>
        <dbReference type="Pfam" id="PF01035"/>
    </source>
</evidence>